<keyword evidence="4" id="KW-0378">Hydrolase</keyword>
<keyword evidence="7" id="KW-1185">Reference proteome</keyword>
<reference evidence="6" key="2">
    <citation type="journal article" date="2007" name="Science">
        <title>Draft genome sequence of the sexually transmitted pathogen Trichomonas vaginalis.</title>
        <authorList>
            <person name="Carlton J.M."/>
            <person name="Hirt R.P."/>
            <person name="Silva J.C."/>
            <person name="Delcher A.L."/>
            <person name="Schatz M."/>
            <person name="Zhao Q."/>
            <person name="Wortman J.R."/>
            <person name="Bidwell S.L."/>
            <person name="Alsmark U.C.M."/>
            <person name="Besteiro S."/>
            <person name="Sicheritz-Ponten T."/>
            <person name="Noel C.J."/>
            <person name="Dacks J.B."/>
            <person name="Foster P.G."/>
            <person name="Simillion C."/>
            <person name="Van de Peer Y."/>
            <person name="Miranda-Saavedra D."/>
            <person name="Barton G.J."/>
            <person name="Westrop G.D."/>
            <person name="Mueller S."/>
            <person name="Dessi D."/>
            <person name="Fiori P.L."/>
            <person name="Ren Q."/>
            <person name="Paulsen I."/>
            <person name="Zhang H."/>
            <person name="Bastida-Corcuera F.D."/>
            <person name="Simoes-Barbosa A."/>
            <person name="Brown M.T."/>
            <person name="Hayes R.D."/>
            <person name="Mukherjee M."/>
            <person name="Okumura C.Y."/>
            <person name="Schneider R."/>
            <person name="Smith A.J."/>
            <person name="Vanacova S."/>
            <person name="Villalvazo M."/>
            <person name="Haas B.J."/>
            <person name="Pertea M."/>
            <person name="Feldblyum T.V."/>
            <person name="Utterback T.R."/>
            <person name="Shu C.L."/>
            <person name="Osoegawa K."/>
            <person name="de Jong P.J."/>
            <person name="Hrdy I."/>
            <person name="Horvathova L."/>
            <person name="Zubacova Z."/>
            <person name="Dolezal P."/>
            <person name="Malik S.B."/>
            <person name="Logsdon J.M. Jr."/>
            <person name="Henze K."/>
            <person name="Gupta A."/>
            <person name="Wang C.C."/>
            <person name="Dunne R.L."/>
            <person name="Upcroft J.A."/>
            <person name="Upcroft P."/>
            <person name="White O."/>
            <person name="Salzberg S.L."/>
            <person name="Tang P."/>
            <person name="Chiu C.-H."/>
            <person name="Lee Y.-S."/>
            <person name="Embley T.M."/>
            <person name="Coombs G.H."/>
            <person name="Mottram J.C."/>
            <person name="Tachezy J."/>
            <person name="Fraser-Liggett C.M."/>
            <person name="Johnson P.J."/>
        </authorList>
    </citation>
    <scope>NUCLEOTIDE SEQUENCE [LARGE SCALE GENOMIC DNA]</scope>
    <source>
        <strain evidence="6">G3</strain>
    </source>
</reference>
<dbReference type="InterPro" id="IPR008758">
    <property type="entry name" value="Peptidase_S28"/>
</dbReference>
<dbReference type="eggNOG" id="KOG2182">
    <property type="taxonomic scope" value="Eukaryota"/>
</dbReference>
<dbReference type="PANTHER" id="PTHR11010:SF11">
    <property type="entry name" value="THYMUS-SPECIFIC SERINE PROTEASE"/>
    <property type="match status" value="1"/>
</dbReference>
<dbReference type="InterPro" id="IPR042269">
    <property type="entry name" value="Ser_carbopepase_S28_SKS"/>
</dbReference>
<organism evidence="6 7">
    <name type="scientific">Trichomonas vaginalis (strain ATCC PRA-98 / G3)</name>
    <dbReference type="NCBI Taxonomy" id="412133"/>
    <lineage>
        <taxon>Eukaryota</taxon>
        <taxon>Metamonada</taxon>
        <taxon>Parabasalia</taxon>
        <taxon>Trichomonadida</taxon>
        <taxon>Trichomonadidae</taxon>
        <taxon>Trichomonas</taxon>
    </lineage>
</organism>
<keyword evidence="3" id="KW-0732">Signal</keyword>
<evidence type="ECO:0000256" key="5">
    <source>
        <dbReference type="ARBA" id="ARBA00023180"/>
    </source>
</evidence>
<dbReference type="Gene3D" id="3.40.50.1820">
    <property type="entry name" value="alpha/beta hydrolase"/>
    <property type="match status" value="1"/>
</dbReference>
<evidence type="ECO:0000256" key="3">
    <source>
        <dbReference type="ARBA" id="ARBA00022729"/>
    </source>
</evidence>
<dbReference type="VEuPathDB" id="TrichDB:TVAGG3_0671780"/>
<dbReference type="FunFam" id="1.20.120.980:FF:000005">
    <property type="entry name" value="Clan SC, family S28, unassigned serine peptidase"/>
    <property type="match status" value="1"/>
</dbReference>
<proteinExistence type="inferred from homology"/>
<keyword evidence="2" id="KW-0645">Protease</keyword>
<evidence type="ECO:0000256" key="2">
    <source>
        <dbReference type="ARBA" id="ARBA00022670"/>
    </source>
</evidence>
<dbReference type="KEGG" id="tva:4756798"/>
<dbReference type="Gene3D" id="1.20.120.980">
    <property type="entry name" value="Serine carboxypeptidase S28, SKS domain"/>
    <property type="match status" value="1"/>
</dbReference>
<gene>
    <name evidence="6" type="ORF">TVAG_432040</name>
</gene>
<dbReference type="InterPro" id="IPR029058">
    <property type="entry name" value="AB_hydrolase_fold"/>
</dbReference>
<dbReference type="GO" id="GO:0070008">
    <property type="term" value="F:serine-type exopeptidase activity"/>
    <property type="evidence" value="ECO:0007669"/>
    <property type="project" value="InterPro"/>
</dbReference>
<protein>
    <submittedName>
        <fullName evidence="6">Clan SC, family S28, unassigned serine peptidase</fullName>
    </submittedName>
</protein>
<dbReference type="GO" id="GO:0006508">
    <property type="term" value="P:proteolysis"/>
    <property type="evidence" value="ECO:0007669"/>
    <property type="project" value="UniProtKB-KW"/>
</dbReference>
<evidence type="ECO:0000313" key="7">
    <source>
        <dbReference type="Proteomes" id="UP000001542"/>
    </source>
</evidence>
<comment type="similarity">
    <text evidence="1">Belongs to the peptidase S28 family.</text>
</comment>
<evidence type="ECO:0000313" key="6">
    <source>
        <dbReference type="EMBL" id="EAX98995.1"/>
    </source>
</evidence>
<dbReference type="EMBL" id="DS113655">
    <property type="protein sequence ID" value="EAX98995.1"/>
    <property type="molecule type" value="Genomic_DNA"/>
</dbReference>
<name>A2F801_TRIV3</name>
<dbReference type="OrthoDB" id="1735038at2759"/>
<dbReference type="SUPFAM" id="SSF53474">
    <property type="entry name" value="alpha/beta-Hydrolases"/>
    <property type="match status" value="1"/>
</dbReference>
<dbReference type="Pfam" id="PF05577">
    <property type="entry name" value="Peptidase_S28"/>
    <property type="match status" value="2"/>
</dbReference>
<dbReference type="PANTHER" id="PTHR11010">
    <property type="entry name" value="PROTEASE S28 PRO-X CARBOXYPEPTIDASE-RELATED"/>
    <property type="match status" value="1"/>
</dbReference>
<dbReference type="GO" id="GO:0008239">
    <property type="term" value="F:dipeptidyl-peptidase activity"/>
    <property type="evidence" value="ECO:0000318"/>
    <property type="project" value="GO_Central"/>
</dbReference>
<evidence type="ECO:0000256" key="1">
    <source>
        <dbReference type="ARBA" id="ARBA00011079"/>
    </source>
</evidence>
<reference evidence="6" key="1">
    <citation type="submission" date="2006-10" db="EMBL/GenBank/DDBJ databases">
        <authorList>
            <person name="Amadeo P."/>
            <person name="Zhao Q."/>
            <person name="Wortman J."/>
            <person name="Fraser-Liggett C."/>
            <person name="Carlton J."/>
        </authorList>
    </citation>
    <scope>NUCLEOTIDE SEQUENCE</scope>
    <source>
        <strain evidence="6">G3</strain>
    </source>
</reference>
<dbReference type="Proteomes" id="UP000001542">
    <property type="component" value="Unassembled WGS sequence"/>
</dbReference>
<dbReference type="ESTHER" id="triva-a2f801">
    <property type="family name" value="Prolylcarboxypeptidase"/>
</dbReference>
<dbReference type="OMA" id="QVCTEYA"/>
<evidence type="ECO:0000256" key="4">
    <source>
        <dbReference type="ARBA" id="ARBA00022801"/>
    </source>
</evidence>
<keyword evidence="5" id="KW-0325">Glycoprotein</keyword>
<dbReference type="AlphaFoldDB" id="A2F801"/>
<dbReference type="SMR" id="A2F801"/>
<dbReference type="InParanoid" id="A2F801"/>
<accession>A2F801</accession>
<dbReference type="VEuPathDB" id="TrichDB:TVAG_432040"/>
<sequence>MEPGRLRRRILGDDNYTFLTFSQNIDHSDPQKGTFKQRYEALFDYTTDNKTAILFIGGESDTFRPRAFNDYMATLCKEFNAAFFMLEHRYFGESFPTDLSYPNIKYLTVDNAIDDLYNFKVKMVEQYKMTDSKWILVGGSYPGLLSAYTRAKYPKEFHASIASSGVVIASNNYEDFDRQIAISLGQSCASVAREIRRRTDELLETDPDWLLATFNMTGLEKENFPLVLGEIFSLGAQYGRRQQLCGPLEDTLITGADPVMAIAKYTREIFTPNYADDDIIGTYSNSRLSVTSTPNGPRAWLWMTCNELAYWQVNSGRLTLRSKKVTQDFFLNQCKTVFSDEMKTPDTDAWNQKWGDLLKKTSRIYYLTGSQDPWTPVCYTAEDSDKIGPNCYVHTIVGQEIGHCRDLSSPQPSDPTDLTRTREHVKAVIHRWLAED</sequence>